<dbReference type="AlphaFoldDB" id="A0A0C1L6P3"/>
<dbReference type="Proteomes" id="UP000031408">
    <property type="component" value="Unassembled WGS sequence"/>
</dbReference>
<dbReference type="RefSeq" id="WP_039144293.1">
    <property type="nucleotide sequence ID" value="NZ_JSVC01000042.1"/>
</dbReference>
<accession>A0A0C1L6P3</accession>
<evidence type="ECO:0000313" key="10">
    <source>
        <dbReference type="EMBL" id="KIC91298.1"/>
    </source>
</evidence>
<evidence type="ECO:0000256" key="2">
    <source>
        <dbReference type="ARBA" id="ARBA00008072"/>
    </source>
</evidence>
<keyword evidence="4 8" id="KW-0862">Zinc</keyword>
<keyword evidence="3 8" id="KW-0479">Metal-binding</keyword>
<dbReference type="InterPro" id="IPR047109">
    <property type="entry name" value="CAD-like"/>
</dbReference>
<organism evidence="10 11">
    <name type="scientific">Flavihumibacter solisilvae</name>
    <dbReference type="NCBI Taxonomy" id="1349421"/>
    <lineage>
        <taxon>Bacteria</taxon>
        <taxon>Pseudomonadati</taxon>
        <taxon>Bacteroidota</taxon>
        <taxon>Chitinophagia</taxon>
        <taxon>Chitinophagales</taxon>
        <taxon>Chitinophagaceae</taxon>
        <taxon>Flavihumibacter</taxon>
    </lineage>
</organism>
<dbReference type="PROSITE" id="PS00065">
    <property type="entry name" value="D_2_HYDROXYACID_DH_1"/>
    <property type="match status" value="1"/>
</dbReference>
<dbReference type="PANTHER" id="PTHR42683">
    <property type="entry name" value="ALDEHYDE REDUCTASE"/>
    <property type="match status" value="1"/>
</dbReference>
<dbReference type="Gene3D" id="3.40.50.720">
    <property type="entry name" value="NAD(P)-binding Rossmann-like Domain"/>
    <property type="match status" value="1"/>
</dbReference>
<dbReference type="GO" id="GO:0008106">
    <property type="term" value="F:alcohol dehydrogenase (NADP+) activity"/>
    <property type="evidence" value="ECO:0007669"/>
    <property type="project" value="UniProtKB-EC"/>
</dbReference>
<dbReference type="EMBL" id="JSVC01000042">
    <property type="protein sequence ID" value="KIC91298.1"/>
    <property type="molecule type" value="Genomic_DNA"/>
</dbReference>
<dbReference type="InterPro" id="IPR036291">
    <property type="entry name" value="NAD(P)-bd_dom_sf"/>
</dbReference>
<name>A0A0C1L6P3_9BACT</name>
<keyword evidence="6" id="KW-0560">Oxidoreductase</keyword>
<proteinExistence type="inferred from homology"/>
<dbReference type="STRING" id="1349421.OI18_22450"/>
<comment type="caution">
    <text evidence="10">The sequence shown here is derived from an EMBL/GenBank/DDBJ whole genome shotgun (WGS) entry which is preliminary data.</text>
</comment>
<dbReference type="FunFam" id="3.40.50.720:FF:000022">
    <property type="entry name" value="Cinnamyl alcohol dehydrogenase"/>
    <property type="match status" value="1"/>
</dbReference>
<comment type="similarity">
    <text evidence="2 8">Belongs to the zinc-containing alcohol dehydrogenase family.</text>
</comment>
<evidence type="ECO:0000256" key="7">
    <source>
        <dbReference type="ARBA" id="ARBA00024074"/>
    </source>
</evidence>
<dbReference type="InterPro" id="IPR013154">
    <property type="entry name" value="ADH-like_N"/>
</dbReference>
<protein>
    <recommendedName>
        <fullName evidence="7">alcohol dehydrogenase (NADP(+))</fullName>
        <ecNumber evidence="7">1.1.1.2</ecNumber>
    </recommendedName>
</protein>
<evidence type="ECO:0000313" key="11">
    <source>
        <dbReference type="Proteomes" id="UP000031408"/>
    </source>
</evidence>
<dbReference type="CDD" id="cd05283">
    <property type="entry name" value="CAD1"/>
    <property type="match status" value="1"/>
</dbReference>
<dbReference type="FunFam" id="3.90.180.10:FF:000018">
    <property type="entry name" value="NAD(P)-dependent alcohol dehydrogenase"/>
    <property type="match status" value="1"/>
</dbReference>
<sequence>MSIVKAWAAFEKNGKLEPFTFDLPPITDEEVEIEVEHCGICYSDLGVIRNELGFTTYPLVPGHEVTGRIAALGSIAANKGLRIGQKVGLGWFKFSCGHCDPCLQGQQNLCTSIQGTILGNHGGWAERVRTHWIWAIPIPGELDARDAGPLMCAGITVFAPLLEFGVRPTDHIGIIGIGGLGHLAVKFASAWGARVTAFSSSTSKYDDIKKLGADDIVSSRDSSQWGKLKGKLDFILVTVTASMEWDKIISLLAPNGRLHFVGIIPEPIPVSVLSLLIPQASVSSSPGGSRPVLDKMLRFAALHGISPITEHWPMSKVNEAISNFEAGKSTYRIVLDADF</sequence>
<reference evidence="10 11" key="1">
    <citation type="submission" date="2014-11" db="EMBL/GenBank/DDBJ databases">
        <title>Genome sequence of Flavihumibacter solisilvae 3-3.</title>
        <authorList>
            <person name="Zhou G."/>
            <person name="Li M."/>
            <person name="Wang G."/>
        </authorList>
    </citation>
    <scope>NUCLEOTIDE SEQUENCE [LARGE SCALE GENOMIC DNA]</scope>
    <source>
        <strain evidence="10 11">3-3</strain>
    </source>
</reference>
<dbReference type="PROSITE" id="PS00059">
    <property type="entry name" value="ADH_ZINC"/>
    <property type="match status" value="1"/>
</dbReference>
<evidence type="ECO:0000256" key="3">
    <source>
        <dbReference type="ARBA" id="ARBA00022723"/>
    </source>
</evidence>
<dbReference type="Pfam" id="PF08240">
    <property type="entry name" value="ADH_N"/>
    <property type="match status" value="1"/>
</dbReference>
<feature type="domain" description="Enoyl reductase (ER)" evidence="9">
    <location>
        <begin position="14"/>
        <end position="335"/>
    </location>
</feature>
<dbReference type="SUPFAM" id="SSF51735">
    <property type="entry name" value="NAD(P)-binding Rossmann-fold domains"/>
    <property type="match status" value="1"/>
</dbReference>
<evidence type="ECO:0000256" key="8">
    <source>
        <dbReference type="RuleBase" id="RU361277"/>
    </source>
</evidence>
<evidence type="ECO:0000256" key="4">
    <source>
        <dbReference type="ARBA" id="ARBA00022833"/>
    </source>
</evidence>
<dbReference type="OrthoDB" id="9806940at2"/>
<dbReference type="SUPFAM" id="SSF50129">
    <property type="entry name" value="GroES-like"/>
    <property type="match status" value="1"/>
</dbReference>
<keyword evidence="11" id="KW-1185">Reference proteome</keyword>
<dbReference type="Pfam" id="PF00107">
    <property type="entry name" value="ADH_zinc_N"/>
    <property type="match status" value="1"/>
</dbReference>
<gene>
    <name evidence="10" type="ORF">OI18_22450</name>
</gene>
<dbReference type="InterPro" id="IPR013149">
    <property type="entry name" value="ADH-like_C"/>
</dbReference>
<keyword evidence="5" id="KW-0521">NADP</keyword>
<evidence type="ECO:0000256" key="6">
    <source>
        <dbReference type="ARBA" id="ARBA00023002"/>
    </source>
</evidence>
<dbReference type="GO" id="GO:0008270">
    <property type="term" value="F:zinc ion binding"/>
    <property type="evidence" value="ECO:0007669"/>
    <property type="project" value="InterPro"/>
</dbReference>
<evidence type="ECO:0000256" key="1">
    <source>
        <dbReference type="ARBA" id="ARBA00001947"/>
    </source>
</evidence>
<dbReference type="InterPro" id="IPR011032">
    <property type="entry name" value="GroES-like_sf"/>
</dbReference>
<evidence type="ECO:0000256" key="5">
    <source>
        <dbReference type="ARBA" id="ARBA00022857"/>
    </source>
</evidence>
<dbReference type="InterPro" id="IPR002328">
    <property type="entry name" value="ADH_Zn_CS"/>
</dbReference>
<dbReference type="SMART" id="SM00829">
    <property type="entry name" value="PKS_ER"/>
    <property type="match status" value="1"/>
</dbReference>
<dbReference type="Gene3D" id="3.90.180.10">
    <property type="entry name" value="Medium-chain alcohol dehydrogenases, catalytic domain"/>
    <property type="match status" value="1"/>
</dbReference>
<evidence type="ECO:0000259" key="9">
    <source>
        <dbReference type="SMART" id="SM00829"/>
    </source>
</evidence>
<dbReference type="EC" id="1.1.1.2" evidence="7"/>
<dbReference type="InterPro" id="IPR020843">
    <property type="entry name" value="ER"/>
</dbReference>
<dbReference type="InterPro" id="IPR029752">
    <property type="entry name" value="D-isomer_DH_CS1"/>
</dbReference>
<comment type="cofactor">
    <cofactor evidence="1 8">
        <name>Zn(2+)</name>
        <dbReference type="ChEBI" id="CHEBI:29105"/>
    </cofactor>
</comment>